<feature type="transmembrane region" description="Helical" evidence="1">
    <location>
        <begin position="30"/>
        <end position="55"/>
    </location>
</feature>
<comment type="caution">
    <text evidence="2">The sequence shown here is derived from an EMBL/GenBank/DDBJ whole genome shotgun (WGS) entry which is preliminary data.</text>
</comment>
<name>A0A1F6E588_9BACT</name>
<evidence type="ECO:0000256" key="1">
    <source>
        <dbReference type="SAM" id="Phobius"/>
    </source>
</evidence>
<dbReference type="EMBL" id="MFLM01000002">
    <property type="protein sequence ID" value="OGG68863.1"/>
    <property type="molecule type" value="Genomic_DNA"/>
</dbReference>
<keyword evidence="1" id="KW-0472">Membrane</keyword>
<organism evidence="2 3">
    <name type="scientific">Candidatus Kaiserbacteria bacterium RIFCSPHIGHO2_02_FULL_56_30</name>
    <dbReference type="NCBI Taxonomy" id="1798499"/>
    <lineage>
        <taxon>Bacteria</taxon>
        <taxon>Candidatus Kaiseribacteriota</taxon>
    </lineage>
</organism>
<protein>
    <recommendedName>
        <fullName evidence="4">PilN domain-containing protein</fullName>
    </recommendedName>
</protein>
<proteinExistence type="predicted"/>
<reference evidence="2 3" key="1">
    <citation type="journal article" date="2016" name="Nat. Commun.">
        <title>Thousands of microbial genomes shed light on interconnected biogeochemical processes in an aquifer system.</title>
        <authorList>
            <person name="Anantharaman K."/>
            <person name="Brown C.T."/>
            <person name="Hug L.A."/>
            <person name="Sharon I."/>
            <person name="Castelle C.J."/>
            <person name="Probst A.J."/>
            <person name="Thomas B.C."/>
            <person name="Singh A."/>
            <person name="Wilkins M.J."/>
            <person name="Karaoz U."/>
            <person name="Brodie E.L."/>
            <person name="Williams K.H."/>
            <person name="Hubbard S.S."/>
            <person name="Banfield J.F."/>
        </authorList>
    </citation>
    <scope>NUCLEOTIDE SEQUENCE [LARGE SCALE GENOMIC DNA]</scope>
</reference>
<keyword evidence="1" id="KW-0812">Transmembrane</keyword>
<accession>A0A1F6E588</accession>
<sequence>MAVPPSVPTSFVPRTTPPSVRRGVFDFGGAFAFIGYGALALALLMAAGIFAYEWYLESVEGGARKELQEAQSAIDAATVESFVRLNDRLIEGKRIIERHPMTSAVFDLVEKLTPASVRLASLSLSFTDARIGIVSAKGTASSFNALAALSAALGRDGRIKDAVFSDISVEQGGVSFTLSAATDLALTAFVATALLPTSAPEEPTAPLTP</sequence>
<evidence type="ECO:0008006" key="4">
    <source>
        <dbReference type="Google" id="ProtNLM"/>
    </source>
</evidence>
<evidence type="ECO:0000313" key="3">
    <source>
        <dbReference type="Proteomes" id="UP000177107"/>
    </source>
</evidence>
<gene>
    <name evidence="2" type="ORF">A3C95_01500</name>
</gene>
<evidence type="ECO:0000313" key="2">
    <source>
        <dbReference type="EMBL" id="OGG68863.1"/>
    </source>
</evidence>
<dbReference type="Pfam" id="PF05137">
    <property type="entry name" value="PilN"/>
    <property type="match status" value="1"/>
</dbReference>
<dbReference type="STRING" id="1798499.A3C95_01500"/>
<dbReference type="Proteomes" id="UP000177107">
    <property type="component" value="Unassembled WGS sequence"/>
</dbReference>
<dbReference type="InterPro" id="IPR007813">
    <property type="entry name" value="PilN"/>
</dbReference>
<keyword evidence="1" id="KW-1133">Transmembrane helix</keyword>
<dbReference type="AlphaFoldDB" id="A0A1F6E588"/>